<dbReference type="PANTHER" id="PTHR24161">
    <property type="entry name" value="ANK_REP_REGION DOMAIN-CONTAINING PROTEIN-RELATED"/>
    <property type="match status" value="1"/>
</dbReference>
<dbReference type="Pfam" id="PF00023">
    <property type="entry name" value="Ank"/>
    <property type="match status" value="1"/>
</dbReference>
<reference evidence="6 7" key="1">
    <citation type="submission" date="2018-06" db="EMBL/GenBank/DDBJ databases">
        <title>Complete Genomes of Monosporascus.</title>
        <authorList>
            <person name="Robinson A.J."/>
            <person name="Natvig D.O."/>
        </authorList>
    </citation>
    <scope>NUCLEOTIDE SEQUENCE [LARGE SCALE GENOMIC DNA]</scope>
    <source>
        <strain evidence="6 7">CBS 110550</strain>
    </source>
</reference>
<keyword evidence="2 3" id="KW-0040">ANK repeat</keyword>
<dbReference type="EMBL" id="QJNU01000235">
    <property type="protein sequence ID" value="RYP03946.1"/>
    <property type="molecule type" value="Genomic_DNA"/>
</dbReference>
<evidence type="ECO:0000256" key="3">
    <source>
        <dbReference type="PROSITE-ProRule" id="PRU00023"/>
    </source>
</evidence>
<evidence type="ECO:0000256" key="4">
    <source>
        <dbReference type="SAM" id="MobiDB-lite"/>
    </source>
</evidence>
<evidence type="ECO:0000313" key="7">
    <source>
        <dbReference type="Proteomes" id="UP000293360"/>
    </source>
</evidence>
<protein>
    <recommendedName>
        <fullName evidence="5">Oxidoreductase acuF-like C2H2 type zinc-finger domain-containing protein</fullName>
    </recommendedName>
</protein>
<dbReference type="InterPro" id="IPR036770">
    <property type="entry name" value="Ankyrin_rpt-contain_sf"/>
</dbReference>
<evidence type="ECO:0000256" key="1">
    <source>
        <dbReference type="ARBA" id="ARBA00022737"/>
    </source>
</evidence>
<name>A0A4Q4TBD7_9PEZI</name>
<dbReference type="PROSITE" id="PS50088">
    <property type="entry name" value="ANK_REPEAT"/>
    <property type="match status" value="6"/>
</dbReference>
<gene>
    <name evidence="6" type="ORF">DL764_004780</name>
</gene>
<feature type="repeat" description="ANK" evidence="3">
    <location>
        <begin position="830"/>
        <end position="862"/>
    </location>
</feature>
<dbReference type="SMART" id="SM00248">
    <property type="entry name" value="ANK"/>
    <property type="match status" value="8"/>
</dbReference>
<dbReference type="PANTHER" id="PTHR24161:SF121">
    <property type="entry name" value="M-PHASE PHOSPHOPROTEIN 8"/>
    <property type="match status" value="1"/>
</dbReference>
<feature type="repeat" description="ANK" evidence="3">
    <location>
        <begin position="548"/>
        <end position="580"/>
    </location>
</feature>
<dbReference type="SUPFAM" id="SSF48403">
    <property type="entry name" value="Ankyrin repeat"/>
    <property type="match status" value="2"/>
</dbReference>
<keyword evidence="7" id="KW-1185">Reference proteome</keyword>
<dbReference type="Gene3D" id="1.25.40.20">
    <property type="entry name" value="Ankyrin repeat-containing domain"/>
    <property type="match status" value="3"/>
</dbReference>
<evidence type="ECO:0000259" key="5">
    <source>
        <dbReference type="Pfam" id="PF26082"/>
    </source>
</evidence>
<evidence type="ECO:0000313" key="6">
    <source>
        <dbReference type="EMBL" id="RYP03946.1"/>
    </source>
</evidence>
<dbReference type="PROSITE" id="PS50297">
    <property type="entry name" value="ANK_REP_REGION"/>
    <property type="match status" value="6"/>
</dbReference>
<feature type="compositionally biased region" description="Polar residues" evidence="4">
    <location>
        <begin position="525"/>
        <end position="536"/>
    </location>
</feature>
<evidence type="ECO:0000256" key="2">
    <source>
        <dbReference type="ARBA" id="ARBA00023043"/>
    </source>
</evidence>
<feature type="domain" description="Oxidoreductase acuF-like C2H2 type zinc-finger" evidence="5">
    <location>
        <begin position="338"/>
        <end position="364"/>
    </location>
</feature>
<organism evidence="6 7">
    <name type="scientific">Monosporascus ibericus</name>
    <dbReference type="NCBI Taxonomy" id="155417"/>
    <lineage>
        <taxon>Eukaryota</taxon>
        <taxon>Fungi</taxon>
        <taxon>Dikarya</taxon>
        <taxon>Ascomycota</taxon>
        <taxon>Pezizomycotina</taxon>
        <taxon>Sordariomycetes</taxon>
        <taxon>Xylariomycetidae</taxon>
        <taxon>Xylariales</taxon>
        <taxon>Xylariales incertae sedis</taxon>
        <taxon>Monosporascus</taxon>
    </lineage>
</organism>
<dbReference type="OrthoDB" id="6133115at2759"/>
<feature type="repeat" description="ANK" evidence="3">
    <location>
        <begin position="764"/>
        <end position="796"/>
    </location>
</feature>
<feature type="region of interest" description="Disordered" evidence="4">
    <location>
        <begin position="106"/>
        <end position="126"/>
    </location>
</feature>
<dbReference type="InterPro" id="IPR058925">
    <property type="entry name" value="zf-C2H2_AcuF"/>
</dbReference>
<accession>A0A4Q4TBD7</accession>
<feature type="repeat" description="ANK" evidence="3">
    <location>
        <begin position="731"/>
        <end position="763"/>
    </location>
</feature>
<proteinExistence type="predicted"/>
<dbReference type="STRING" id="155417.A0A4Q4TBD7"/>
<keyword evidence="1" id="KW-0677">Repeat</keyword>
<feature type="repeat" description="ANK" evidence="3">
    <location>
        <begin position="698"/>
        <end position="730"/>
    </location>
</feature>
<feature type="region of interest" description="Disordered" evidence="4">
    <location>
        <begin position="507"/>
        <end position="552"/>
    </location>
</feature>
<sequence length="887" mass="97985">MSSKTEGSSAAKFKDAEVRFQALVTQLESHDQDGGQVVTTDAVTDALDRFKLWAGNIGAVHTADSKLSLEFRLAAAPELLEQVSDLLDDLIEALDDLQEIVSGNRHNRQIPDNPVEGEEPSSISGVADDSFPTVGAKDEAHDILDVVSECIRGLLKISILIRKATPRDRFAKALRKRQDPYLDEFDIRYVEERHPKLRRPNAQWLSERFGRAITKRREFLRYCREHRDKMAGKVQTNYVTPEYPSQPKEEKKKGLENIAPGTLAPSVANTKHDGAKTVWTKPSTKASTLNVAQLAVLQETQDHDNRSYISAASSVRLGSEEATLHLPSLRDVSKGNAAFECPLCCGIQSISREYSWKRHAYQDLKAYVCTLGEGECDFKLFGDSKAWFNHELQCHRRQWTCIVCRKGPFRDQERFHSHVKQAHPDLEVNQWTVLLHAGQRPLDAIPAGDCPFCDEWEQSLRAAAKNQGTADNSLRESAESTIVVDPPEFRRHVAFHMEQLALFAIPRDTGDDEDDGNLSKAAIRSNATARNSQTFERQAPSEGGEGWQPDPPLHIAAAGGDLLEVQRLLDEGADVHSKGETWGTALEAASSTGLSNIAVWELLSRYAKADPLREAHNPALEIKPASSPRDWSQLGKPSVQPSAQPKVDTASGLGSQSNVGKGPNLNQMPLSWAAETGNEVAVQVLLGGDADFESKNEYDQTPLSLAARNGYEVVVRQFLEKGADFESKDTYGKTPLSWAAENGQEAVVRLLLEKGADLESKHEYGRTALSWAAKNGQEAVVRLLLEKGADLESKDQYDRTPLSWAAENGQEAVVRLLLEKGADLESKHEYGRTPLLWAAKNGHEAVVRLLLKKGADLTLETSTGRTLLSWAAENGHEAVVQLLQPKI</sequence>
<dbReference type="InterPro" id="IPR002110">
    <property type="entry name" value="Ankyrin_rpt"/>
</dbReference>
<comment type="caution">
    <text evidence="6">The sequence shown here is derived from an EMBL/GenBank/DDBJ whole genome shotgun (WGS) entry which is preliminary data.</text>
</comment>
<feature type="repeat" description="ANK" evidence="3">
    <location>
        <begin position="797"/>
        <end position="829"/>
    </location>
</feature>
<dbReference type="AlphaFoldDB" id="A0A4Q4TBD7"/>
<dbReference type="Pfam" id="PF12796">
    <property type="entry name" value="Ank_2"/>
    <property type="match status" value="3"/>
</dbReference>
<feature type="compositionally biased region" description="Polar residues" evidence="4">
    <location>
        <begin position="652"/>
        <end position="669"/>
    </location>
</feature>
<dbReference type="Proteomes" id="UP000293360">
    <property type="component" value="Unassembled WGS sequence"/>
</dbReference>
<dbReference type="Pfam" id="PF26082">
    <property type="entry name" value="zf-C2H2_AcuF"/>
    <property type="match status" value="1"/>
</dbReference>
<feature type="region of interest" description="Disordered" evidence="4">
    <location>
        <begin position="620"/>
        <end position="669"/>
    </location>
</feature>
<dbReference type="PRINTS" id="PR01415">
    <property type="entry name" value="ANKYRIN"/>
</dbReference>